<evidence type="ECO:0000313" key="2">
    <source>
        <dbReference type="EMBL" id="GAA3716478.1"/>
    </source>
</evidence>
<proteinExistence type="predicted"/>
<keyword evidence="3" id="KW-1185">Reference proteome</keyword>
<protein>
    <submittedName>
        <fullName evidence="2">Uncharacterized protein</fullName>
    </submittedName>
</protein>
<comment type="caution">
    <text evidence="2">The sequence shown here is derived from an EMBL/GenBank/DDBJ whole genome shotgun (WGS) entry which is preliminary data.</text>
</comment>
<organism evidence="2 3">
    <name type="scientific">Sphingomonas cynarae</name>
    <dbReference type="NCBI Taxonomy" id="930197"/>
    <lineage>
        <taxon>Bacteria</taxon>
        <taxon>Pseudomonadati</taxon>
        <taxon>Pseudomonadota</taxon>
        <taxon>Alphaproteobacteria</taxon>
        <taxon>Sphingomonadales</taxon>
        <taxon>Sphingomonadaceae</taxon>
        <taxon>Sphingomonas</taxon>
    </lineage>
</organism>
<dbReference type="Proteomes" id="UP001500523">
    <property type="component" value="Unassembled WGS sequence"/>
</dbReference>
<dbReference type="EMBL" id="BAABBF010000006">
    <property type="protein sequence ID" value="GAA3716478.1"/>
    <property type="molecule type" value="Genomic_DNA"/>
</dbReference>
<name>A0ABP7EC74_9SPHN</name>
<sequence>MGPAAILPHIAPPRQNTGLCETFGKPLCFPGGSRGPVGKVAVSHHQRSSHWTPASAGEGMVADEVPFAKGSRELAAMRFFRGRVLPITSRTGNARSDYGGQRDEGEDDGQQLFHDAT</sequence>
<evidence type="ECO:0000313" key="3">
    <source>
        <dbReference type="Proteomes" id="UP001500523"/>
    </source>
</evidence>
<feature type="region of interest" description="Disordered" evidence="1">
    <location>
        <begin position="90"/>
        <end position="117"/>
    </location>
</feature>
<gene>
    <name evidence="2" type="ORF">GCM10022268_26160</name>
</gene>
<evidence type="ECO:0000256" key="1">
    <source>
        <dbReference type="SAM" id="MobiDB-lite"/>
    </source>
</evidence>
<feature type="region of interest" description="Disordered" evidence="1">
    <location>
        <begin position="38"/>
        <end position="57"/>
    </location>
</feature>
<reference evidence="3" key="1">
    <citation type="journal article" date="2019" name="Int. J. Syst. Evol. Microbiol.">
        <title>The Global Catalogue of Microorganisms (GCM) 10K type strain sequencing project: providing services to taxonomists for standard genome sequencing and annotation.</title>
        <authorList>
            <consortium name="The Broad Institute Genomics Platform"/>
            <consortium name="The Broad Institute Genome Sequencing Center for Infectious Disease"/>
            <person name="Wu L."/>
            <person name="Ma J."/>
        </authorList>
    </citation>
    <scope>NUCLEOTIDE SEQUENCE [LARGE SCALE GENOMIC DNA]</scope>
    <source>
        <strain evidence="3">JCM 17498</strain>
    </source>
</reference>
<accession>A0ABP7EC74</accession>